<evidence type="ECO:0000313" key="1">
    <source>
        <dbReference type="EMBL" id="AXI61617.1"/>
    </source>
</evidence>
<dbReference type="KEGG" id="pke:DLD99_14420"/>
<dbReference type="EMBL" id="CP029608">
    <property type="protein sequence ID" value="AXI61617.1"/>
    <property type="molecule type" value="Genomic_DNA"/>
</dbReference>
<protein>
    <submittedName>
        <fullName evidence="1">Uncharacterized protein</fullName>
    </submittedName>
</protein>
<proteinExistence type="predicted"/>
<organism evidence="1 2">
    <name type="scientific">Pseudomonas kribbensis</name>
    <dbReference type="NCBI Taxonomy" id="1628086"/>
    <lineage>
        <taxon>Bacteria</taxon>
        <taxon>Pseudomonadati</taxon>
        <taxon>Pseudomonadota</taxon>
        <taxon>Gammaproteobacteria</taxon>
        <taxon>Pseudomonadales</taxon>
        <taxon>Pseudomonadaceae</taxon>
        <taxon>Pseudomonas</taxon>
    </lineage>
</organism>
<dbReference type="Proteomes" id="UP000253720">
    <property type="component" value="Chromosome"/>
</dbReference>
<name>A0A345RQQ1_9PSED</name>
<accession>A0A345RQQ1</accession>
<keyword evidence="2" id="KW-1185">Reference proteome</keyword>
<reference evidence="1 2" key="1">
    <citation type="submission" date="2018-05" db="EMBL/GenBank/DDBJ databases">
        <title>Complete genome sequence of Pseudomonas kribbensis 46-2(T).</title>
        <authorList>
            <person name="Jeong H."/>
            <person name="Lee S.-G."/>
            <person name="Rha E."/>
            <person name="Kim H."/>
        </authorList>
    </citation>
    <scope>NUCLEOTIDE SEQUENCE [LARGE SCALE GENOMIC DNA]</scope>
    <source>
        <strain evidence="1 2">46-2</strain>
    </source>
</reference>
<evidence type="ECO:0000313" key="2">
    <source>
        <dbReference type="Proteomes" id="UP000253720"/>
    </source>
</evidence>
<gene>
    <name evidence="1" type="ORF">DLD99_14420</name>
</gene>
<sequence length="71" mass="7941">MGRSWISACAERCQVSPGAHRLTRQLLSAAQTYSQTPVAGRVPSKVRIQDNNFILQHDRNGGEAYVLMRNK</sequence>
<dbReference type="AlphaFoldDB" id="A0A345RQQ1"/>